<dbReference type="CDD" id="cd08916">
    <property type="entry name" value="TrHb3_P"/>
    <property type="match status" value="1"/>
</dbReference>
<evidence type="ECO:0000256" key="3">
    <source>
        <dbReference type="ARBA" id="ARBA00022723"/>
    </source>
</evidence>
<dbReference type="GO" id="GO:0046872">
    <property type="term" value="F:metal ion binding"/>
    <property type="evidence" value="ECO:0007669"/>
    <property type="project" value="UniProtKB-KW"/>
</dbReference>
<dbReference type="OrthoDB" id="25954at2"/>
<keyword evidence="1" id="KW-0813">Transport</keyword>
<evidence type="ECO:0000256" key="2">
    <source>
        <dbReference type="ARBA" id="ARBA00022617"/>
    </source>
</evidence>
<proteinExistence type="predicted"/>
<dbReference type="Pfam" id="PF01152">
    <property type="entry name" value="Bac_globin"/>
    <property type="match status" value="1"/>
</dbReference>
<organism evidence="5 6">
    <name type="scientific">Cognatilysobacter lacus</name>
    <dbReference type="NCBI Taxonomy" id="1643323"/>
    <lineage>
        <taxon>Bacteria</taxon>
        <taxon>Pseudomonadati</taxon>
        <taxon>Pseudomonadota</taxon>
        <taxon>Gammaproteobacteria</taxon>
        <taxon>Lysobacterales</taxon>
        <taxon>Lysobacteraceae</taxon>
        <taxon>Cognatilysobacter</taxon>
    </lineage>
</organism>
<keyword evidence="2" id="KW-0349">Heme</keyword>
<dbReference type="EMBL" id="VTRV01000088">
    <property type="protein sequence ID" value="TZF89199.1"/>
    <property type="molecule type" value="Genomic_DNA"/>
</dbReference>
<reference evidence="5 6" key="1">
    <citation type="submission" date="2019-08" db="EMBL/GenBank/DDBJ databases">
        <title>Draft genome sequence of Lysobacter sp. UKS-15.</title>
        <authorList>
            <person name="Im W.-T."/>
        </authorList>
    </citation>
    <scope>NUCLEOTIDE SEQUENCE [LARGE SCALE GENOMIC DNA]</scope>
    <source>
        <strain evidence="5 6">UKS-15</strain>
    </source>
</reference>
<dbReference type="InterPro" id="IPR012292">
    <property type="entry name" value="Globin/Proto"/>
</dbReference>
<evidence type="ECO:0000256" key="4">
    <source>
        <dbReference type="ARBA" id="ARBA00023004"/>
    </source>
</evidence>
<dbReference type="GO" id="GO:0020037">
    <property type="term" value="F:heme binding"/>
    <property type="evidence" value="ECO:0007669"/>
    <property type="project" value="InterPro"/>
</dbReference>
<evidence type="ECO:0000313" key="5">
    <source>
        <dbReference type="EMBL" id="TZF89199.1"/>
    </source>
</evidence>
<dbReference type="Gene3D" id="1.10.490.10">
    <property type="entry name" value="Globins"/>
    <property type="match status" value="1"/>
</dbReference>
<gene>
    <name evidence="5" type="ORF">FW784_08995</name>
</gene>
<comment type="caution">
    <text evidence="5">The sequence shown here is derived from an EMBL/GenBank/DDBJ whole genome shotgun (WGS) entry which is preliminary data.</text>
</comment>
<dbReference type="RefSeq" id="WP_149353014.1">
    <property type="nucleotide sequence ID" value="NZ_VTRV01000088.1"/>
</dbReference>
<dbReference type="InterPro" id="IPR001486">
    <property type="entry name" value="Hemoglobin_trunc"/>
</dbReference>
<accession>A0A5D8Z389</accession>
<evidence type="ECO:0000313" key="6">
    <source>
        <dbReference type="Proteomes" id="UP000323164"/>
    </source>
</evidence>
<keyword evidence="4" id="KW-0408">Iron</keyword>
<dbReference type="InterPro" id="IPR009050">
    <property type="entry name" value="Globin-like_sf"/>
</dbReference>
<evidence type="ECO:0000256" key="1">
    <source>
        <dbReference type="ARBA" id="ARBA00022448"/>
    </source>
</evidence>
<dbReference type="AlphaFoldDB" id="A0A5D8Z389"/>
<protein>
    <submittedName>
        <fullName evidence="5">Group III truncated hemoglobin</fullName>
    </submittedName>
</protein>
<dbReference type="GO" id="GO:0019825">
    <property type="term" value="F:oxygen binding"/>
    <property type="evidence" value="ECO:0007669"/>
    <property type="project" value="InterPro"/>
</dbReference>
<name>A0A5D8Z389_9GAMM</name>
<keyword evidence="6" id="KW-1185">Reference proteome</keyword>
<dbReference type="SUPFAM" id="SSF46458">
    <property type="entry name" value="Globin-like"/>
    <property type="match status" value="1"/>
</dbReference>
<dbReference type="Proteomes" id="UP000323164">
    <property type="component" value="Unassembled WGS sequence"/>
</dbReference>
<sequence length="134" mass="15108">MTDTPLTEADITRLVDRFYEQVRVHPTLGPVFNPAVDDWDAHKATLVDFWSSIELKSGRYRGQPMAMHRPHPIEAAHFADWLALWETTAREVLTPAQATRFIDHAGRIARSLMYGLGLDGTRRPLGLPFAGDGR</sequence>
<keyword evidence="3" id="KW-0479">Metal-binding</keyword>